<dbReference type="EMBL" id="JAUJEB010000006">
    <property type="protein sequence ID" value="MDN5215515.1"/>
    <property type="molecule type" value="Genomic_DNA"/>
</dbReference>
<name>A0ABT8LCK6_9BACT</name>
<keyword evidence="2" id="KW-1185">Reference proteome</keyword>
<comment type="caution">
    <text evidence="1">The sequence shown here is derived from an EMBL/GenBank/DDBJ whole genome shotgun (WGS) entry which is preliminary data.</text>
</comment>
<accession>A0ABT8LCK6</accession>
<proteinExistence type="predicted"/>
<sequence>MAAGTVANYFSCSSIDMVAGTDDSEHKLRNIGIYSFIFGKKYTRGPQSKYREELKVAQSYIIK</sequence>
<protein>
    <submittedName>
        <fullName evidence="1">Uncharacterized protein</fullName>
    </submittedName>
</protein>
<dbReference type="RefSeq" id="WP_346760845.1">
    <property type="nucleotide sequence ID" value="NZ_JAUJEB010000006.1"/>
</dbReference>
<gene>
    <name evidence="1" type="ORF">QQ020_25785</name>
</gene>
<evidence type="ECO:0000313" key="1">
    <source>
        <dbReference type="EMBL" id="MDN5215515.1"/>
    </source>
</evidence>
<evidence type="ECO:0000313" key="2">
    <source>
        <dbReference type="Proteomes" id="UP001172083"/>
    </source>
</evidence>
<organism evidence="1 2">
    <name type="scientific">Agaribacillus aureus</name>
    <dbReference type="NCBI Taxonomy" id="3051825"/>
    <lineage>
        <taxon>Bacteria</taxon>
        <taxon>Pseudomonadati</taxon>
        <taxon>Bacteroidota</taxon>
        <taxon>Cytophagia</taxon>
        <taxon>Cytophagales</taxon>
        <taxon>Splendidivirgaceae</taxon>
        <taxon>Agaribacillus</taxon>
    </lineage>
</organism>
<dbReference type="Proteomes" id="UP001172083">
    <property type="component" value="Unassembled WGS sequence"/>
</dbReference>
<reference evidence="1" key="1">
    <citation type="submission" date="2023-06" db="EMBL/GenBank/DDBJ databases">
        <title>Genomic of Agaribacillus aureum.</title>
        <authorList>
            <person name="Wang G."/>
        </authorList>
    </citation>
    <scope>NUCLEOTIDE SEQUENCE</scope>
    <source>
        <strain evidence="1">BMA12</strain>
    </source>
</reference>